<accession>A0A1H3C5T4</accession>
<evidence type="ECO:0000313" key="1">
    <source>
        <dbReference type="EMBL" id="SDX49513.1"/>
    </source>
</evidence>
<dbReference type="Proteomes" id="UP000198640">
    <property type="component" value="Unassembled WGS sequence"/>
</dbReference>
<evidence type="ECO:0000313" key="2">
    <source>
        <dbReference type="Proteomes" id="UP000198640"/>
    </source>
</evidence>
<gene>
    <name evidence="1" type="ORF">SAMN05421881_100276</name>
</gene>
<dbReference type="AlphaFoldDB" id="A0A1H3C5T4"/>
<organism evidence="1 2">
    <name type="scientific">Nitrosomonas halophila</name>
    <dbReference type="NCBI Taxonomy" id="44576"/>
    <lineage>
        <taxon>Bacteria</taxon>
        <taxon>Pseudomonadati</taxon>
        <taxon>Pseudomonadota</taxon>
        <taxon>Betaproteobacteria</taxon>
        <taxon>Nitrosomonadales</taxon>
        <taxon>Nitrosomonadaceae</taxon>
        <taxon>Nitrosomonas</taxon>
    </lineage>
</organism>
<name>A0A1H3C5T4_9PROT</name>
<dbReference type="STRING" id="44576.SAMN05421881_100276"/>
<proteinExistence type="predicted"/>
<sequence>MAEGSRIKQTSETTFETVIKAALLNDGYHELTSIAFDTERGIFPDNLHLADNSAFQAIKSD</sequence>
<reference evidence="1 2" key="1">
    <citation type="submission" date="2016-10" db="EMBL/GenBank/DDBJ databases">
        <authorList>
            <person name="de Groot N.N."/>
        </authorList>
    </citation>
    <scope>NUCLEOTIDE SEQUENCE [LARGE SCALE GENOMIC DNA]</scope>
    <source>
        <strain evidence="1 2">Nm1</strain>
    </source>
</reference>
<dbReference type="EMBL" id="FNOY01000002">
    <property type="protein sequence ID" value="SDX49513.1"/>
    <property type="molecule type" value="Genomic_DNA"/>
</dbReference>
<protein>
    <submittedName>
        <fullName evidence="1">Uncharacterized protein</fullName>
    </submittedName>
</protein>
<dbReference type="RefSeq" id="WP_090411142.1">
    <property type="nucleotide sequence ID" value="NZ_FNOY01000002.1"/>
</dbReference>
<keyword evidence="2" id="KW-1185">Reference proteome</keyword>